<reference evidence="2" key="1">
    <citation type="submission" date="2022-07" db="EMBL/GenBank/DDBJ databases">
        <authorList>
            <person name="Trinca V."/>
            <person name="Uliana J.V.C."/>
            <person name="Torres T.T."/>
            <person name="Ward R.J."/>
            <person name="Monesi N."/>
        </authorList>
    </citation>
    <scope>NUCLEOTIDE SEQUENCE</scope>
    <source>
        <strain evidence="2">HSMRA1968</strain>
        <tissue evidence="2">Whole embryos</tissue>
    </source>
</reference>
<dbReference type="AlphaFoldDB" id="A0A9Q0MKL8"/>
<feature type="signal peptide" evidence="1">
    <location>
        <begin position="1"/>
        <end position="18"/>
    </location>
</feature>
<sequence>MLDRIFIFCILAVGYGVAQTPKSSGIIVNPLYDPKDDVDDKKKSDPNEILPPTHQQLSETFNLRNIINNAVRMNTYVVRGAEATIEQPKKPILPWLSFLLSAKNSVGSSNGADEMLG</sequence>
<dbReference type="Proteomes" id="UP001151699">
    <property type="component" value="Unassembled WGS sequence"/>
</dbReference>
<comment type="caution">
    <text evidence="2">The sequence shown here is derived from an EMBL/GenBank/DDBJ whole genome shotgun (WGS) entry which is preliminary data.</text>
</comment>
<feature type="non-terminal residue" evidence="2">
    <location>
        <position position="1"/>
    </location>
</feature>
<proteinExistence type="predicted"/>
<organism evidence="2 3">
    <name type="scientific">Pseudolycoriella hygida</name>
    <dbReference type="NCBI Taxonomy" id="35572"/>
    <lineage>
        <taxon>Eukaryota</taxon>
        <taxon>Metazoa</taxon>
        <taxon>Ecdysozoa</taxon>
        <taxon>Arthropoda</taxon>
        <taxon>Hexapoda</taxon>
        <taxon>Insecta</taxon>
        <taxon>Pterygota</taxon>
        <taxon>Neoptera</taxon>
        <taxon>Endopterygota</taxon>
        <taxon>Diptera</taxon>
        <taxon>Nematocera</taxon>
        <taxon>Sciaroidea</taxon>
        <taxon>Sciaridae</taxon>
        <taxon>Pseudolycoriella</taxon>
    </lineage>
</organism>
<accession>A0A9Q0MKL8</accession>
<feature type="chain" id="PRO_5040132530" evidence="1">
    <location>
        <begin position="19"/>
        <end position="117"/>
    </location>
</feature>
<name>A0A9Q0MKL8_9DIPT</name>
<protein>
    <submittedName>
        <fullName evidence="2">Uncharacterized protein</fullName>
    </submittedName>
</protein>
<evidence type="ECO:0000313" key="3">
    <source>
        <dbReference type="Proteomes" id="UP001151699"/>
    </source>
</evidence>
<keyword evidence="3" id="KW-1185">Reference proteome</keyword>
<evidence type="ECO:0000256" key="1">
    <source>
        <dbReference type="SAM" id="SignalP"/>
    </source>
</evidence>
<gene>
    <name evidence="2" type="ORF">Bhyg_15645</name>
</gene>
<keyword evidence="1" id="KW-0732">Signal</keyword>
<evidence type="ECO:0000313" key="2">
    <source>
        <dbReference type="EMBL" id="KAJ6633091.1"/>
    </source>
</evidence>
<dbReference type="EMBL" id="WJQU01002215">
    <property type="protein sequence ID" value="KAJ6633091.1"/>
    <property type="molecule type" value="Genomic_DNA"/>
</dbReference>